<name>A0A7X5F6H5_9HYPH</name>
<sequence>MLLTEVPGNPVPEGALAGFLDTSDGARLRYARFPATGSPLKGTVTVLQGRAEFIEKYFEVIRELQQRGFHVVAFDWRGQGGSSRHAGDPLRGHVRDFAEYRRDLDAILSEIVLAQCPGPHFALAHSTGGAILLSHTERLRTRFARAVLTSPLVGLLDAGWREGLAYSAARWLCRLGLGRLFIPGGTGLLTSDYADNRQTSDAARFERMNAVVRARPDLGVGSPTNAWLAATGRTLLSFRSIDFGPSVHLPLLILAAGADRIVSTPATEELATRMKAAAFLAVPGARHEILMEADVYRDQFWAAFDAFVPGSD</sequence>
<evidence type="ECO:0000313" key="2">
    <source>
        <dbReference type="EMBL" id="NBN79720.1"/>
    </source>
</evidence>
<organism evidence="2 3">
    <name type="scientific">Pannonibacter tanglangensis</name>
    <dbReference type="NCBI Taxonomy" id="2750084"/>
    <lineage>
        <taxon>Bacteria</taxon>
        <taxon>Pseudomonadati</taxon>
        <taxon>Pseudomonadota</taxon>
        <taxon>Alphaproteobacteria</taxon>
        <taxon>Hyphomicrobiales</taxon>
        <taxon>Stappiaceae</taxon>
        <taxon>Pannonibacter</taxon>
    </lineage>
</organism>
<evidence type="ECO:0000313" key="3">
    <source>
        <dbReference type="Proteomes" id="UP000586722"/>
    </source>
</evidence>
<dbReference type="InterPro" id="IPR051044">
    <property type="entry name" value="MAG_DAG_Lipase"/>
</dbReference>
<dbReference type="Gene3D" id="3.40.50.1820">
    <property type="entry name" value="alpha/beta hydrolase"/>
    <property type="match status" value="1"/>
</dbReference>
<dbReference type="SUPFAM" id="SSF53474">
    <property type="entry name" value="alpha/beta-Hydrolases"/>
    <property type="match status" value="1"/>
</dbReference>
<comment type="caution">
    <text evidence="2">The sequence shown here is derived from an EMBL/GenBank/DDBJ whole genome shotgun (WGS) entry which is preliminary data.</text>
</comment>
<dbReference type="Proteomes" id="UP000586722">
    <property type="component" value="Unassembled WGS sequence"/>
</dbReference>
<dbReference type="InterPro" id="IPR029058">
    <property type="entry name" value="AB_hydrolase_fold"/>
</dbReference>
<dbReference type="EMBL" id="JAABLQ010000002">
    <property type="protein sequence ID" value="NBN79720.1"/>
    <property type="molecule type" value="Genomic_DNA"/>
</dbReference>
<keyword evidence="2" id="KW-0378">Hydrolase</keyword>
<dbReference type="InterPro" id="IPR022742">
    <property type="entry name" value="Hydrolase_4"/>
</dbReference>
<feature type="domain" description="Serine aminopeptidase S33" evidence="1">
    <location>
        <begin position="40"/>
        <end position="294"/>
    </location>
</feature>
<gene>
    <name evidence="2" type="ORF">GWI72_15690</name>
</gene>
<dbReference type="RefSeq" id="WP_161709300.1">
    <property type="nucleotide sequence ID" value="NZ_JAABLQ010000002.1"/>
</dbReference>
<proteinExistence type="predicted"/>
<dbReference type="Pfam" id="PF12146">
    <property type="entry name" value="Hydrolase_4"/>
    <property type="match status" value="1"/>
</dbReference>
<dbReference type="PANTHER" id="PTHR11614">
    <property type="entry name" value="PHOSPHOLIPASE-RELATED"/>
    <property type="match status" value="1"/>
</dbReference>
<dbReference type="AlphaFoldDB" id="A0A7X5F6H5"/>
<accession>A0A7X5F6H5</accession>
<dbReference type="GO" id="GO:0016787">
    <property type="term" value="F:hydrolase activity"/>
    <property type="evidence" value="ECO:0007669"/>
    <property type="project" value="UniProtKB-KW"/>
</dbReference>
<protein>
    <submittedName>
        <fullName evidence="2">Alpha/beta fold hydrolase</fullName>
    </submittedName>
</protein>
<keyword evidence="3" id="KW-1185">Reference proteome</keyword>
<reference evidence="3" key="1">
    <citation type="submission" date="2020-01" db="EMBL/GenBank/DDBJ databases">
        <authorList>
            <person name="Fang Y."/>
            <person name="Sun R."/>
            <person name="Nie L."/>
            <person name="He J."/>
            <person name="Hao L."/>
            <person name="Wang L."/>
            <person name="Su S."/>
            <person name="Lv E."/>
            <person name="Zhang Z."/>
            <person name="Xie R."/>
            <person name="Liu H."/>
        </authorList>
    </citation>
    <scope>NUCLEOTIDE SEQUENCE [LARGE SCALE GENOMIC DNA]</scope>
    <source>
        <strain evidence="3">XCT-53</strain>
    </source>
</reference>
<evidence type="ECO:0000259" key="1">
    <source>
        <dbReference type="Pfam" id="PF12146"/>
    </source>
</evidence>